<dbReference type="Gene3D" id="2.30.40.10">
    <property type="entry name" value="Urease, subunit C, domain 1"/>
    <property type="match status" value="1"/>
</dbReference>
<sequence>MEQPRTVTVFVGGLVRVDEYTTAEAVAICDGRVLRVGDRTTLLSHYPEAKQMDVTGHVVAPGLIDTHPHLLHFALLQAPLVDLRPATSWADILTAIKERAETTPVGEWIMTTPVGNDDHYFVSQSWRDLPEGALPDAFALDSATSQHPVIIQAWAPCVPNAVAMNTAAIKKLGLDGELPDSEGRITIEKDSAGTPTGRVFGAVNNYYSILNKAWTDIWNRIPFIQPQLLPRAIIGGMTQQNALGVTTVYEGHGMDEQQIGVYKTLNEMGSLSVRVLAAPDVLSATFDPWRARDEARLATELESATRVQGDFGDMFKVDGFCMVPTGPGFCGHAVMKEPYKGPFGETTDGQWTIPPDLVEKVMRLGKERGLRVNICGGGLGENETLLGLMDKLCDEGVLDGSEHWILQHGLFMDQSQAERYAAHGVQATVSPGFTYGKGAMYAERMGDHVLEHLGAFRRMIDAGIDVGGSSDWGPKNPWRNMALAITHEIGGKGRRRNDGPAQTVTREEAYAMWARKAAKVLNWPGLGDLQPGSHADLILLDRDPVTCPIDDLAGTQVVATLLGSRLVYGTLP</sequence>
<dbReference type="SUPFAM" id="SSF51556">
    <property type="entry name" value="Metallo-dependent hydrolases"/>
    <property type="match status" value="1"/>
</dbReference>
<keyword evidence="3" id="KW-1185">Reference proteome</keyword>
<dbReference type="Gene3D" id="3.10.310.70">
    <property type="match status" value="1"/>
</dbReference>
<evidence type="ECO:0000259" key="1">
    <source>
        <dbReference type="Pfam" id="PF07969"/>
    </source>
</evidence>
<evidence type="ECO:0000313" key="3">
    <source>
        <dbReference type="Proteomes" id="UP000635477"/>
    </source>
</evidence>
<dbReference type="Pfam" id="PF07969">
    <property type="entry name" value="Amidohydro_3"/>
    <property type="match status" value="1"/>
</dbReference>
<proteinExistence type="predicted"/>
<protein>
    <recommendedName>
        <fullName evidence="1">Amidohydrolase 3 domain-containing protein</fullName>
    </recommendedName>
</protein>
<reference evidence="2" key="2">
    <citation type="submission" date="2020-05" db="EMBL/GenBank/DDBJ databases">
        <authorList>
            <person name="Kim H.-S."/>
            <person name="Proctor R.H."/>
            <person name="Brown D.W."/>
        </authorList>
    </citation>
    <scope>NUCLEOTIDE SEQUENCE</scope>
    <source>
        <strain evidence="2">NRRL 22465</strain>
    </source>
</reference>
<dbReference type="SUPFAM" id="SSF51338">
    <property type="entry name" value="Composite domain of metallo-dependent hydrolases"/>
    <property type="match status" value="1"/>
</dbReference>
<dbReference type="InterPro" id="IPR013108">
    <property type="entry name" value="Amidohydro_3"/>
</dbReference>
<dbReference type="EMBL" id="JABEYC010001029">
    <property type="protein sequence ID" value="KAF4970370.1"/>
    <property type="molecule type" value="Genomic_DNA"/>
</dbReference>
<dbReference type="OrthoDB" id="5595695at2759"/>
<dbReference type="InterPro" id="IPR032466">
    <property type="entry name" value="Metal_Hydrolase"/>
</dbReference>
<feature type="domain" description="Amidohydrolase 3" evidence="1">
    <location>
        <begin position="52"/>
        <end position="568"/>
    </location>
</feature>
<dbReference type="AlphaFoldDB" id="A0A8H4XDH2"/>
<gene>
    <name evidence="2" type="ORF">FZEAL_10062</name>
</gene>
<dbReference type="PANTHER" id="PTHR22642:SF2">
    <property type="entry name" value="PROTEIN LONG AFTER FAR-RED 3"/>
    <property type="match status" value="1"/>
</dbReference>
<name>A0A8H4XDH2_9HYPO</name>
<dbReference type="PANTHER" id="PTHR22642">
    <property type="entry name" value="IMIDAZOLONEPROPIONASE"/>
    <property type="match status" value="1"/>
</dbReference>
<reference evidence="2" key="1">
    <citation type="journal article" date="2020" name="BMC Genomics">
        <title>Correction to: Identification and distribution of gene clusters required for synthesis of sphingolipid metabolism inhibitors in diverse species of the filamentous fungus Fusarium.</title>
        <authorList>
            <person name="Kim H.S."/>
            <person name="Lohmar J.M."/>
            <person name="Busman M."/>
            <person name="Brown D.W."/>
            <person name="Naumann T.A."/>
            <person name="Divon H.H."/>
            <person name="Lysoe E."/>
            <person name="Uhlig S."/>
            <person name="Proctor R.H."/>
        </authorList>
    </citation>
    <scope>NUCLEOTIDE SEQUENCE</scope>
    <source>
        <strain evidence="2">NRRL 22465</strain>
    </source>
</reference>
<dbReference type="GO" id="GO:0016810">
    <property type="term" value="F:hydrolase activity, acting on carbon-nitrogen (but not peptide) bonds"/>
    <property type="evidence" value="ECO:0007669"/>
    <property type="project" value="InterPro"/>
</dbReference>
<accession>A0A8H4XDH2</accession>
<evidence type="ECO:0000313" key="2">
    <source>
        <dbReference type="EMBL" id="KAF4970370.1"/>
    </source>
</evidence>
<comment type="caution">
    <text evidence="2">The sequence shown here is derived from an EMBL/GenBank/DDBJ whole genome shotgun (WGS) entry which is preliminary data.</text>
</comment>
<dbReference type="InterPro" id="IPR011059">
    <property type="entry name" value="Metal-dep_hydrolase_composite"/>
</dbReference>
<organism evidence="2 3">
    <name type="scientific">Fusarium zealandicum</name>
    <dbReference type="NCBI Taxonomy" id="1053134"/>
    <lineage>
        <taxon>Eukaryota</taxon>
        <taxon>Fungi</taxon>
        <taxon>Dikarya</taxon>
        <taxon>Ascomycota</taxon>
        <taxon>Pezizomycotina</taxon>
        <taxon>Sordariomycetes</taxon>
        <taxon>Hypocreomycetidae</taxon>
        <taxon>Hypocreales</taxon>
        <taxon>Nectriaceae</taxon>
        <taxon>Fusarium</taxon>
        <taxon>Fusarium staphyleae species complex</taxon>
    </lineage>
</organism>
<dbReference type="Gene3D" id="3.20.20.140">
    <property type="entry name" value="Metal-dependent hydrolases"/>
    <property type="match status" value="1"/>
</dbReference>
<dbReference type="Proteomes" id="UP000635477">
    <property type="component" value="Unassembled WGS sequence"/>
</dbReference>